<dbReference type="Gene3D" id="3.40.50.11380">
    <property type="match status" value="1"/>
</dbReference>
<dbReference type="Pfam" id="PF13181">
    <property type="entry name" value="TPR_8"/>
    <property type="match status" value="1"/>
</dbReference>
<feature type="compositionally biased region" description="Polar residues" evidence="9">
    <location>
        <begin position="43"/>
        <end position="63"/>
    </location>
</feature>
<feature type="region of interest" description="Disordered" evidence="9">
    <location>
        <begin position="449"/>
        <end position="473"/>
    </location>
</feature>
<dbReference type="Pfam" id="PF13844">
    <property type="entry name" value="Glyco_transf_41"/>
    <property type="match status" value="2"/>
</dbReference>
<sequence>MSFGSLLQQQPPALHQHSSSQLLPPFQPSYGAQTPHGVRNRHITTPLSTNNINVNPQSGSAQRMDSPKTPVQRAFSNMKNTSVGVEGGGGGVVGGWNGFGAGTAVGNISNSNVIERNRQSMLYASPLPSRPTPAETLLRRKTPGGGMVIGGFDAAPPIHFPGGSGIVQLEGADDTIVGRPRKHILLANSGIMMPSNMAALHNLTTTFQQQQQSMAANLFSGSGGSGDMSEPLTPTGAVVPIPTPTGMVNASGPVRQQQQFFNAGTMPQITDLSRIPAASVGAQYPGSINVNLLPLQHEPVDDSAFPNRSNNATPVPMDFQRRQSMTPTFATFQQGHNGSIPFMQNPIPQFPQVISNQHPMAFSYPQLGALVQDGGPMPAVLGFNSPANAWSPSVILGAGMDAPIPYRRFINPHPMQMLQQQQRLRQQPAYPLSNLPAGNLHLPQQTQTTINSNITPGNPFQPPLSPKSQERERDMSRDVMLVYCNDAYVELMSLKQQQQNAMYSNGKFRIQPLPRHIGLTTKSMMSGIWRNGARLYTGRPELQRHFSDPTAMAGAGGSRGMKGAREAYALPIIGGVRGYDSTLTQGEQVENGASKRRRLNSLQDVVSRSTPPQQVEGMMQQQQQLPINRRFGPQHRASSMTSLADMRRRQHPDVRILKADPPMYQPRYEQIPQQQPGGAVGFQASPTGSPITLQPSILPQPIHVANAALEMLEKQCAEDNWTWLEGMLLAGCLSYALGDIKKARLRYEQILKIDPVYVEALTNLGSTALWMGNKVEAERFWVQAVKTRPAYFEAVEHLVSLLCSEKRTMEAVNWIGFVEDSIRRQTVKDPLWGRNCSVDSMSTDESNGVISMSSPPGDESPTGQDMDYFSQHRGVSRGSSSSSTGGGGVVNMGSSAPMYIIPPAENGRLLQLIHAKGNMLYSLGQNLQAAKAFEHAVLLGTLMSPEEGIEGLIRRILDVLSIAVEEAIGMSGSGIIRNSRDPLLLNPDRALRTARLLFPPHGDLPGLKHVHVGPARKAAINTTSNSLLSLAKIYQDAISAGKEIGKAASSVRDILALYYLSLALHPSPSTANNVGILLASVQQSSPLSVVYPISHLPQIPGLAPGSGVALALGYYHYGLQLDPRHAHLYTNLGSLLKDMGNLSGAIKMYEQAVDCDGRFDIALANLANAVKDQGHVADAIRYYKRAVEVNPDFAEAVCGLANALNSVCDWLSRGGVVGDQVDRWHVGSDGRLIDSRGKDPGGWMKKVVEIVERQLGEGREWGKGVFSPAVVEALLGDAQRADGKPWSEGRKTRFRAMLESWKGKCWQGARLIQLVERISKKLVWRWYQDLYVERVTKREEEYRRPMVPAALSVPNAPTVLPFHTFTCPLSVSQVRMISQRNGLRISCSTLKAPWLSRLVARPPRPPSPALHVGYVSSDFNNHPLAHLMQSVFGFHDPKRVKAFCYATSGSDGSQHRRKIEYEAPVFRDASTWSIDKLVKQIQDDGVHILVNLNGFTRGARNEVFAAKPAPLQMSFMGFAGTLGAEWCDYIYADETAVPKNMLRPWGRTASFEDLEERGGVEEWEGEDYEEGEWIYAENVIYSKNTFFCTDHKQSSPDSKDGQLAWKDEQERRWKMRKALFPELGDDKVILGNFNQLYKIEPTTFRTWLRILMQVPNAILWLLRFPDLGEANLLRFARLWAGEEVASRIIFTDVAAKDQHISRARVCDLFLDTPECNAHTTAADVLWSGSPLLTFPRHEYKMCSRIAASIVRSSVPTDATPQEKQVAERLVVDSEDLYEQRAVELAGSLVYDANGVGRGELMDMRKTLVMGRWKSALFDTQGWVRSLEEGYWRAWDLWAKGEKGDIDL</sequence>
<keyword evidence="4" id="KW-0328">Glycosyltransferase</keyword>
<protein>
    <recommendedName>
        <fullName evidence="3">protein O-GlcNAc transferase</fullName>
        <ecNumber evidence="3">2.4.1.255</ecNumber>
    </recommendedName>
</protein>
<evidence type="ECO:0000256" key="1">
    <source>
        <dbReference type="ARBA" id="ARBA00004922"/>
    </source>
</evidence>
<accession>A0AAV9UQZ5</accession>
<evidence type="ECO:0000256" key="2">
    <source>
        <dbReference type="ARBA" id="ARBA00005386"/>
    </source>
</evidence>
<evidence type="ECO:0000256" key="7">
    <source>
        <dbReference type="ARBA" id="ARBA00022803"/>
    </source>
</evidence>
<dbReference type="Pfam" id="PF13432">
    <property type="entry name" value="TPR_16"/>
    <property type="match status" value="1"/>
</dbReference>
<dbReference type="GO" id="GO:0097363">
    <property type="term" value="F:protein O-acetylglucosaminyltransferase activity"/>
    <property type="evidence" value="ECO:0007669"/>
    <property type="project" value="UniProtKB-EC"/>
</dbReference>
<feature type="region of interest" description="Disordered" evidence="9">
    <location>
        <begin position="842"/>
        <end position="864"/>
    </location>
</feature>
<organism evidence="11 12">
    <name type="scientific">Orbilia blumenaviensis</name>
    <dbReference type="NCBI Taxonomy" id="1796055"/>
    <lineage>
        <taxon>Eukaryota</taxon>
        <taxon>Fungi</taxon>
        <taxon>Dikarya</taxon>
        <taxon>Ascomycota</taxon>
        <taxon>Pezizomycotina</taxon>
        <taxon>Orbiliomycetes</taxon>
        <taxon>Orbiliales</taxon>
        <taxon>Orbiliaceae</taxon>
        <taxon>Orbilia</taxon>
    </lineage>
</organism>
<dbReference type="EMBL" id="JAVHNS010000008">
    <property type="protein sequence ID" value="KAK6345832.1"/>
    <property type="molecule type" value="Genomic_DNA"/>
</dbReference>
<evidence type="ECO:0000256" key="6">
    <source>
        <dbReference type="ARBA" id="ARBA00022737"/>
    </source>
</evidence>
<gene>
    <name evidence="11" type="ORF">TWF730_010175</name>
</gene>
<feature type="compositionally biased region" description="Polar residues" evidence="9">
    <location>
        <begin position="842"/>
        <end position="854"/>
    </location>
</feature>
<dbReference type="FunFam" id="3.40.50.11380:FF:000004">
    <property type="entry name" value="UDP-N-acetylglucosaminyltransferase (AFU_orthologue AFUA_1G03380)"/>
    <property type="match status" value="1"/>
</dbReference>
<evidence type="ECO:0000313" key="11">
    <source>
        <dbReference type="EMBL" id="KAK6345832.1"/>
    </source>
</evidence>
<comment type="similarity">
    <text evidence="2">Belongs to the glycosyltransferase 41 family. O-GlcNAc transferase subfamily.</text>
</comment>
<evidence type="ECO:0000259" key="10">
    <source>
        <dbReference type="Pfam" id="PF13844"/>
    </source>
</evidence>
<feature type="domain" description="O-GlcNAc transferase C-terminal" evidence="10">
    <location>
        <begin position="1351"/>
        <end position="1541"/>
    </location>
</feature>
<dbReference type="GO" id="GO:0006493">
    <property type="term" value="P:protein O-linked glycosylation"/>
    <property type="evidence" value="ECO:0007669"/>
    <property type="project" value="TreeGrafter"/>
</dbReference>
<keyword evidence="6" id="KW-0677">Repeat</keyword>
<dbReference type="InterPro" id="IPR019734">
    <property type="entry name" value="TPR_rpt"/>
</dbReference>
<dbReference type="SUPFAM" id="SSF48452">
    <property type="entry name" value="TPR-like"/>
    <property type="match status" value="1"/>
</dbReference>
<dbReference type="Gene3D" id="1.25.40.10">
    <property type="entry name" value="Tetratricopeptide repeat domain"/>
    <property type="match status" value="3"/>
</dbReference>
<dbReference type="EC" id="2.4.1.255" evidence="3"/>
<reference evidence="11 12" key="1">
    <citation type="submission" date="2019-10" db="EMBL/GenBank/DDBJ databases">
        <authorList>
            <person name="Palmer J.M."/>
        </authorList>
    </citation>
    <scope>NUCLEOTIDE SEQUENCE [LARGE SCALE GENOMIC DNA]</scope>
    <source>
        <strain evidence="11 12">TWF730</strain>
    </source>
</reference>
<dbReference type="FunFam" id="1.25.40.10:FF:000552">
    <property type="entry name" value="UDP-N-acetylglucosaminyltransferase (AFU_orthologue AFUA_1G03380)"/>
    <property type="match status" value="1"/>
</dbReference>
<dbReference type="InterPro" id="IPR011990">
    <property type="entry name" value="TPR-like_helical_dom_sf"/>
</dbReference>
<dbReference type="PANTHER" id="PTHR44998">
    <property type="match status" value="1"/>
</dbReference>
<feature type="repeat" description="TPR" evidence="8">
    <location>
        <begin position="1126"/>
        <end position="1159"/>
    </location>
</feature>
<name>A0AAV9UQZ5_9PEZI</name>
<evidence type="ECO:0000256" key="5">
    <source>
        <dbReference type="ARBA" id="ARBA00022679"/>
    </source>
</evidence>
<evidence type="ECO:0000256" key="4">
    <source>
        <dbReference type="ARBA" id="ARBA00022676"/>
    </source>
</evidence>
<keyword evidence="7 8" id="KW-0802">TPR repeat</keyword>
<comment type="pathway">
    <text evidence="1">Protein modification; protein glycosylation.</text>
</comment>
<comment type="caution">
    <text evidence="11">The sequence shown here is derived from an EMBL/GenBank/DDBJ whole genome shotgun (WGS) entry which is preliminary data.</text>
</comment>
<feature type="domain" description="O-GlcNAc transferase C-terminal" evidence="10">
    <location>
        <begin position="1622"/>
        <end position="1824"/>
    </location>
</feature>
<dbReference type="PROSITE" id="PS50005">
    <property type="entry name" value="TPR"/>
    <property type="match status" value="2"/>
</dbReference>
<feature type="compositionally biased region" description="Low complexity" evidence="9">
    <location>
        <begin position="1"/>
        <end position="24"/>
    </location>
</feature>
<dbReference type="SMART" id="SM00028">
    <property type="entry name" value="TPR"/>
    <property type="match status" value="5"/>
</dbReference>
<feature type="repeat" description="TPR" evidence="8">
    <location>
        <begin position="1160"/>
        <end position="1193"/>
    </location>
</feature>
<dbReference type="Proteomes" id="UP001373714">
    <property type="component" value="Unassembled WGS sequence"/>
</dbReference>
<dbReference type="Gene3D" id="3.40.50.2000">
    <property type="entry name" value="Glycogen Phosphorylase B"/>
    <property type="match status" value="1"/>
</dbReference>
<feature type="region of interest" description="Disordered" evidence="9">
    <location>
        <begin position="1"/>
        <end position="70"/>
    </location>
</feature>
<dbReference type="PANTHER" id="PTHR44998:SF1">
    <property type="entry name" value="UDP-N-ACETYLGLUCOSAMINE--PEPTIDE N-ACETYLGLUCOSAMINYLTRANSFERASE 110 KDA SUBUNIT"/>
    <property type="match status" value="1"/>
</dbReference>
<keyword evidence="12" id="KW-1185">Reference proteome</keyword>
<evidence type="ECO:0000256" key="8">
    <source>
        <dbReference type="PROSITE-ProRule" id="PRU00339"/>
    </source>
</evidence>
<evidence type="ECO:0000256" key="3">
    <source>
        <dbReference type="ARBA" id="ARBA00011970"/>
    </source>
</evidence>
<evidence type="ECO:0000313" key="12">
    <source>
        <dbReference type="Proteomes" id="UP001373714"/>
    </source>
</evidence>
<keyword evidence="5" id="KW-0808">Transferase</keyword>
<proteinExistence type="inferred from homology"/>
<evidence type="ECO:0000256" key="9">
    <source>
        <dbReference type="SAM" id="MobiDB-lite"/>
    </source>
</evidence>
<dbReference type="InterPro" id="IPR029489">
    <property type="entry name" value="OGT/SEC/SPY_C"/>
</dbReference>